<accession>A0ABQ3T812</accession>
<gene>
    <name evidence="1" type="ORF">Sspor_20710</name>
</gene>
<dbReference type="EMBL" id="BNED01000005">
    <property type="protein sequence ID" value="GHI76510.1"/>
    <property type="molecule type" value="Genomic_DNA"/>
</dbReference>
<name>A0ABQ3T812_9ACTN</name>
<evidence type="ECO:0000313" key="1">
    <source>
        <dbReference type="EMBL" id="GHI76510.1"/>
    </source>
</evidence>
<dbReference type="Proteomes" id="UP000608522">
    <property type="component" value="Unassembled WGS sequence"/>
</dbReference>
<proteinExistence type="predicted"/>
<evidence type="ECO:0000313" key="2">
    <source>
        <dbReference type="Proteomes" id="UP000608522"/>
    </source>
</evidence>
<sequence length="133" mass="14752">MKTNDPAVREVESERGYVSSLYELLTERISEARVQRASVLKAPAGAAGEAYEREIAAERLAKEIGRLEGAEKGLVFGRIDRTDGTTLRIGRIGLHTEEDDLPLLVDWRANAARPFYEATPVHPMELRRPAPAP</sequence>
<evidence type="ECO:0008006" key="3">
    <source>
        <dbReference type="Google" id="ProtNLM"/>
    </source>
</evidence>
<protein>
    <recommendedName>
        <fullName evidence="3">DNA helicase</fullName>
    </recommendedName>
</protein>
<reference evidence="2" key="1">
    <citation type="submission" date="2023-07" db="EMBL/GenBank/DDBJ databases">
        <title>Whole genome shotgun sequence of Streptomyces spororaveus NBRC 15456.</title>
        <authorList>
            <person name="Komaki H."/>
            <person name="Tamura T."/>
        </authorList>
    </citation>
    <scope>NUCLEOTIDE SEQUENCE [LARGE SCALE GENOMIC DNA]</scope>
    <source>
        <strain evidence="2">NBRC 15456</strain>
    </source>
</reference>
<keyword evidence="2" id="KW-1185">Reference proteome</keyword>
<organism evidence="1 2">
    <name type="scientific">Streptomyces spororaveus</name>
    <dbReference type="NCBI Taxonomy" id="284039"/>
    <lineage>
        <taxon>Bacteria</taxon>
        <taxon>Bacillati</taxon>
        <taxon>Actinomycetota</taxon>
        <taxon>Actinomycetes</taxon>
        <taxon>Kitasatosporales</taxon>
        <taxon>Streptomycetaceae</taxon>
        <taxon>Streptomyces</taxon>
    </lineage>
</organism>
<comment type="caution">
    <text evidence="1">The sequence shown here is derived from an EMBL/GenBank/DDBJ whole genome shotgun (WGS) entry which is preliminary data.</text>
</comment>